<keyword evidence="3 6" id="KW-0812">Transmembrane</keyword>
<dbReference type="Proteomes" id="UP000885797">
    <property type="component" value="Unassembled WGS sequence"/>
</dbReference>
<dbReference type="EMBL" id="DRND01000183">
    <property type="protein sequence ID" value="HFC46673.1"/>
    <property type="molecule type" value="Genomic_DNA"/>
</dbReference>
<feature type="non-terminal residue" evidence="7">
    <location>
        <position position="85"/>
    </location>
</feature>
<evidence type="ECO:0000256" key="2">
    <source>
        <dbReference type="ARBA" id="ARBA00022475"/>
    </source>
</evidence>
<evidence type="ECO:0000256" key="6">
    <source>
        <dbReference type="SAM" id="Phobius"/>
    </source>
</evidence>
<dbReference type="GO" id="GO:0006865">
    <property type="term" value="P:amino acid transport"/>
    <property type="evidence" value="ECO:0007669"/>
    <property type="project" value="InterPro"/>
</dbReference>
<accession>A0A7V2SVY5</accession>
<proteinExistence type="predicted"/>
<evidence type="ECO:0000256" key="3">
    <source>
        <dbReference type="ARBA" id="ARBA00022692"/>
    </source>
</evidence>
<dbReference type="PANTHER" id="PTHR38825">
    <property type="entry name" value="LYSINE EXPORTER PROTEIN (LYSE/YGGA)"/>
    <property type="match status" value="1"/>
</dbReference>
<dbReference type="PANTHER" id="PTHR38825:SF1">
    <property type="entry name" value="TRANSPORTER, LYSE FAMILY"/>
    <property type="match status" value="1"/>
</dbReference>
<evidence type="ECO:0000256" key="1">
    <source>
        <dbReference type="ARBA" id="ARBA00004651"/>
    </source>
</evidence>
<keyword evidence="2" id="KW-1003">Cell membrane</keyword>
<keyword evidence="4 6" id="KW-1133">Transmembrane helix</keyword>
<dbReference type="Pfam" id="PF01810">
    <property type="entry name" value="LysE"/>
    <property type="match status" value="1"/>
</dbReference>
<evidence type="ECO:0000313" key="7">
    <source>
        <dbReference type="EMBL" id="HFC46673.1"/>
    </source>
</evidence>
<organism evidence="7">
    <name type="scientific">Dissulfuribacter thermophilus</name>
    <dbReference type="NCBI Taxonomy" id="1156395"/>
    <lineage>
        <taxon>Bacteria</taxon>
        <taxon>Pseudomonadati</taxon>
        <taxon>Thermodesulfobacteriota</taxon>
        <taxon>Dissulfuribacteria</taxon>
        <taxon>Dissulfuribacterales</taxon>
        <taxon>Dissulfuribacteraceae</taxon>
        <taxon>Dissulfuribacter</taxon>
    </lineage>
</organism>
<keyword evidence="5 6" id="KW-0472">Membrane</keyword>
<feature type="transmembrane region" description="Helical" evidence="6">
    <location>
        <begin position="6"/>
        <end position="35"/>
    </location>
</feature>
<dbReference type="GO" id="GO:0005886">
    <property type="term" value="C:plasma membrane"/>
    <property type="evidence" value="ECO:0007669"/>
    <property type="project" value="UniProtKB-SubCell"/>
</dbReference>
<protein>
    <submittedName>
        <fullName evidence="7">Lysine transporter LysE</fullName>
    </submittedName>
</protein>
<evidence type="ECO:0000256" key="5">
    <source>
        <dbReference type="ARBA" id="ARBA00023136"/>
    </source>
</evidence>
<sequence>MESDMLEIIGIFGVSFVLALSGALMPGPLLTVTIAESIKKGPWVGPMVILGHGLLELGLVILIVLGLGPYLKTSLVTSSVALIGG</sequence>
<feature type="transmembrane region" description="Helical" evidence="6">
    <location>
        <begin position="47"/>
        <end position="71"/>
    </location>
</feature>
<dbReference type="InterPro" id="IPR001123">
    <property type="entry name" value="LeuE-type"/>
</dbReference>
<evidence type="ECO:0000256" key="4">
    <source>
        <dbReference type="ARBA" id="ARBA00022989"/>
    </source>
</evidence>
<gene>
    <name evidence="7" type="ORF">ENJ63_02195</name>
</gene>
<name>A0A7V2SVY5_9BACT</name>
<dbReference type="AlphaFoldDB" id="A0A7V2SVY5"/>
<comment type="caution">
    <text evidence="7">The sequence shown here is derived from an EMBL/GenBank/DDBJ whole genome shotgun (WGS) entry which is preliminary data.</text>
</comment>
<comment type="subcellular location">
    <subcellularLocation>
        <location evidence="1">Cell membrane</location>
        <topology evidence="1">Multi-pass membrane protein</topology>
    </subcellularLocation>
</comment>
<reference evidence="7" key="1">
    <citation type="journal article" date="2020" name="mSystems">
        <title>Genome- and Community-Level Interaction Insights into Carbon Utilization and Element Cycling Functions of Hydrothermarchaeota in Hydrothermal Sediment.</title>
        <authorList>
            <person name="Zhou Z."/>
            <person name="Liu Y."/>
            <person name="Xu W."/>
            <person name="Pan J."/>
            <person name="Luo Z.H."/>
            <person name="Li M."/>
        </authorList>
    </citation>
    <scope>NUCLEOTIDE SEQUENCE [LARGE SCALE GENOMIC DNA]</scope>
    <source>
        <strain evidence="7">HyVt-503</strain>
    </source>
</reference>